<protein>
    <recommendedName>
        <fullName evidence="1">thioredoxin-dependent peroxiredoxin</fullName>
        <ecNumber evidence="1">1.11.1.24</ecNumber>
    </recommendedName>
    <alternativeName>
        <fullName evidence="7">Thioredoxin peroxidase</fullName>
    </alternativeName>
</protein>
<evidence type="ECO:0000256" key="1">
    <source>
        <dbReference type="ARBA" id="ARBA00013017"/>
    </source>
</evidence>
<dbReference type="AlphaFoldDB" id="A0A0F9LTV3"/>
<evidence type="ECO:0000256" key="3">
    <source>
        <dbReference type="ARBA" id="ARBA00022862"/>
    </source>
</evidence>
<name>A0A0F9LTV3_9ZZZZ</name>
<dbReference type="InterPro" id="IPR036249">
    <property type="entry name" value="Thioredoxin-like_sf"/>
</dbReference>
<evidence type="ECO:0000256" key="2">
    <source>
        <dbReference type="ARBA" id="ARBA00022559"/>
    </source>
</evidence>
<reference evidence="11" key="1">
    <citation type="journal article" date="2015" name="Nature">
        <title>Complex archaea that bridge the gap between prokaryotes and eukaryotes.</title>
        <authorList>
            <person name="Spang A."/>
            <person name="Saw J.H."/>
            <person name="Jorgensen S.L."/>
            <person name="Zaremba-Niedzwiedzka K."/>
            <person name="Martijn J."/>
            <person name="Lind A.E."/>
            <person name="van Eijk R."/>
            <person name="Schleper C."/>
            <person name="Guy L."/>
            <person name="Ettema T.J."/>
        </authorList>
    </citation>
    <scope>NUCLEOTIDE SEQUENCE</scope>
</reference>
<comment type="catalytic activity">
    <reaction evidence="9">
        <text>a hydroperoxide + [thioredoxin]-dithiol = an alcohol + [thioredoxin]-disulfide + H2O</text>
        <dbReference type="Rhea" id="RHEA:62620"/>
        <dbReference type="Rhea" id="RHEA-COMP:10698"/>
        <dbReference type="Rhea" id="RHEA-COMP:10700"/>
        <dbReference type="ChEBI" id="CHEBI:15377"/>
        <dbReference type="ChEBI" id="CHEBI:29950"/>
        <dbReference type="ChEBI" id="CHEBI:30879"/>
        <dbReference type="ChEBI" id="CHEBI:35924"/>
        <dbReference type="ChEBI" id="CHEBI:50058"/>
        <dbReference type="EC" id="1.11.1.24"/>
    </reaction>
</comment>
<dbReference type="EC" id="1.11.1.24" evidence="1"/>
<dbReference type="PANTHER" id="PTHR42801:SF4">
    <property type="entry name" value="AHPC_TSA FAMILY PROTEIN"/>
    <property type="match status" value="1"/>
</dbReference>
<accession>A0A0F9LTV3</accession>
<evidence type="ECO:0000256" key="8">
    <source>
        <dbReference type="ARBA" id="ARBA00038489"/>
    </source>
</evidence>
<keyword evidence="4" id="KW-0560">Oxidoreductase</keyword>
<keyword evidence="5" id="KW-1015">Disulfide bond</keyword>
<evidence type="ECO:0000256" key="6">
    <source>
        <dbReference type="ARBA" id="ARBA00023284"/>
    </source>
</evidence>
<dbReference type="Gene3D" id="3.40.30.10">
    <property type="entry name" value="Glutaredoxin"/>
    <property type="match status" value="1"/>
</dbReference>
<sequence length="176" mass="20330">MNNMSISVLPKLKQYNTVPDYHLSSTNDKTVSIGQFKQRKNVVLFFFGSVDCEPCQEKLKEFKEYFNRLEHLTAVFFGISPEPIEQLKKLKSELELPFDLLSDTKLEMTNTYTHLREGEKEPVPSIFVIDRYNSLNSQWLTVDEKELPDVIYILRALHSIEIACPECGFFPGSTSL</sequence>
<evidence type="ECO:0000256" key="5">
    <source>
        <dbReference type="ARBA" id="ARBA00023157"/>
    </source>
</evidence>
<dbReference type="EMBL" id="LAZR01005607">
    <property type="protein sequence ID" value="KKM98554.1"/>
    <property type="molecule type" value="Genomic_DNA"/>
</dbReference>
<dbReference type="SUPFAM" id="SSF52833">
    <property type="entry name" value="Thioredoxin-like"/>
    <property type="match status" value="1"/>
</dbReference>
<dbReference type="GO" id="GO:0034599">
    <property type="term" value="P:cellular response to oxidative stress"/>
    <property type="evidence" value="ECO:0007669"/>
    <property type="project" value="TreeGrafter"/>
</dbReference>
<dbReference type="InterPro" id="IPR000866">
    <property type="entry name" value="AhpC/TSA"/>
</dbReference>
<comment type="similarity">
    <text evidence="8">Belongs to the peroxiredoxin family. BCP/PrxQ subfamily.</text>
</comment>
<keyword evidence="2" id="KW-0575">Peroxidase</keyword>
<feature type="domain" description="Thioredoxin" evidence="10">
    <location>
        <begin position="12"/>
        <end position="159"/>
    </location>
</feature>
<evidence type="ECO:0000313" key="11">
    <source>
        <dbReference type="EMBL" id="KKM98554.1"/>
    </source>
</evidence>
<dbReference type="Pfam" id="PF00578">
    <property type="entry name" value="AhpC-TSA"/>
    <property type="match status" value="1"/>
</dbReference>
<dbReference type="InterPro" id="IPR050924">
    <property type="entry name" value="Peroxiredoxin_BCP/PrxQ"/>
</dbReference>
<evidence type="ECO:0000256" key="9">
    <source>
        <dbReference type="ARBA" id="ARBA00049091"/>
    </source>
</evidence>
<dbReference type="InterPro" id="IPR013766">
    <property type="entry name" value="Thioredoxin_domain"/>
</dbReference>
<keyword evidence="3" id="KW-0049">Antioxidant</keyword>
<dbReference type="PROSITE" id="PS51352">
    <property type="entry name" value="THIOREDOXIN_2"/>
    <property type="match status" value="1"/>
</dbReference>
<dbReference type="PANTHER" id="PTHR42801">
    <property type="entry name" value="THIOREDOXIN-DEPENDENT PEROXIDE REDUCTASE"/>
    <property type="match status" value="1"/>
</dbReference>
<evidence type="ECO:0000256" key="4">
    <source>
        <dbReference type="ARBA" id="ARBA00023002"/>
    </source>
</evidence>
<dbReference type="GO" id="GO:0045454">
    <property type="term" value="P:cell redox homeostasis"/>
    <property type="evidence" value="ECO:0007669"/>
    <property type="project" value="TreeGrafter"/>
</dbReference>
<dbReference type="GO" id="GO:0005737">
    <property type="term" value="C:cytoplasm"/>
    <property type="evidence" value="ECO:0007669"/>
    <property type="project" value="TreeGrafter"/>
</dbReference>
<keyword evidence="6" id="KW-0676">Redox-active center</keyword>
<evidence type="ECO:0000259" key="10">
    <source>
        <dbReference type="PROSITE" id="PS51352"/>
    </source>
</evidence>
<proteinExistence type="inferred from homology"/>
<dbReference type="GO" id="GO:0008379">
    <property type="term" value="F:thioredoxin peroxidase activity"/>
    <property type="evidence" value="ECO:0007669"/>
    <property type="project" value="TreeGrafter"/>
</dbReference>
<evidence type="ECO:0000256" key="7">
    <source>
        <dbReference type="ARBA" id="ARBA00032824"/>
    </source>
</evidence>
<gene>
    <name evidence="11" type="ORF">LCGC14_1156750</name>
</gene>
<comment type="caution">
    <text evidence="11">The sequence shown here is derived from an EMBL/GenBank/DDBJ whole genome shotgun (WGS) entry which is preliminary data.</text>
</comment>
<organism evidence="11">
    <name type="scientific">marine sediment metagenome</name>
    <dbReference type="NCBI Taxonomy" id="412755"/>
    <lineage>
        <taxon>unclassified sequences</taxon>
        <taxon>metagenomes</taxon>
        <taxon>ecological metagenomes</taxon>
    </lineage>
</organism>